<keyword evidence="2" id="KW-1133">Transmembrane helix</keyword>
<dbReference type="PANTHER" id="PTHR33732:SF9">
    <property type="entry name" value="REF_SRPP-LIKE PROTEIN OS05G0151300_LOC_OS05G05940"/>
    <property type="match status" value="1"/>
</dbReference>
<protein>
    <submittedName>
        <fullName evidence="4">Uncharacterized protein LOC111296623 isoform X2</fullName>
    </submittedName>
</protein>
<dbReference type="GeneID" id="111296623"/>
<proteinExistence type="inferred from homology"/>
<comment type="similarity">
    <text evidence="1">Belongs to the REF/SRPP family.</text>
</comment>
<feature type="transmembrane region" description="Helical" evidence="2">
    <location>
        <begin position="286"/>
        <end position="308"/>
    </location>
</feature>
<dbReference type="InterPro" id="IPR008802">
    <property type="entry name" value="REF"/>
</dbReference>
<evidence type="ECO:0000256" key="1">
    <source>
        <dbReference type="ARBA" id="ARBA00009737"/>
    </source>
</evidence>
<feature type="transmembrane region" description="Helical" evidence="2">
    <location>
        <begin position="25"/>
        <end position="46"/>
    </location>
</feature>
<dbReference type="AlphaFoldDB" id="A0A6P5Z2G2"/>
<dbReference type="Pfam" id="PF05755">
    <property type="entry name" value="REF"/>
    <property type="match status" value="9"/>
</dbReference>
<organism evidence="3 4">
    <name type="scientific">Durio zibethinus</name>
    <name type="common">Durian</name>
    <dbReference type="NCBI Taxonomy" id="66656"/>
    <lineage>
        <taxon>Eukaryota</taxon>
        <taxon>Viridiplantae</taxon>
        <taxon>Streptophyta</taxon>
        <taxon>Embryophyta</taxon>
        <taxon>Tracheophyta</taxon>
        <taxon>Spermatophyta</taxon>
        <taxon>Magnoliopsida</taxon>
        <taxon>eudicotyledons</taxon>
        <taxon>Gunneridae</taxon>
        <taxon>Pentapetalae</taxon>
        <taxon>rosids</taxon>
        <taxon>malvids</taxon>
        <taxon>Malvales</taxon>
        <taxon>Malvaceae</taxon>
        <taxon>Helicteroideae</taxon>
        <taxon>Durio</taxon>
    </lineage>
</organism>
<evidence type="ECO:0000313" key="3">
    <source>
        <dbReference type="Proteomes" id="UP000515121"/>
    </source>
</evidence>
<keyword evidence="3" id="KW-1185">Reference proteome</keyword>
<sequence length="899" mass="92547">MAQGDSNFLHVATEMINEEEQRLKYLAFVQVTAVHVVLCLTNLFVYAKERSGLLKPGVEIVERIIKSLVRLVFDKYFNVPGELLKFVDRKVGESVTKIDRLVPPVIKQVSSEAISAAQKAAGVAGSVATEVQRAGFVSSASGFIKQVSSEAISAAQKAPGVGESVRMIDGLVPPFIKQVSSEAISATQNAAGVAGGVATAVQPAGVVSTASGFIKQVSSEAISAAQKAPGVGESVAKLDSFVPPIIRQVSSEAISAVEKAAGVVGAVATEVQHAGMIKNEEQKLKYLAFVQVAAVHAVLFFTNLYLYLKERSGPLKPGIEIVERMVKSVVRLFFGKYSDVPGELLKFVDGKVGEFVTKIDRLVPPVIKQVSSKAILVAQKAAGVAGVVATEHQHTGVVSTASGFIKQVSSEAISTAQKAPGVGESVTKIDRLVPPVIKQVSSESISAAQKAAEAAEGVATEVQNAGETLKYMACLQVAAVQVVLYLTKFFVYAKEWSGPLKPVVEIVEELVKSAVRLVFDKYFNNTPVELLKFVDSKVVESVKKIDRLVPPVIKQVSSEAISTAQKAAGVQLAGAVSTASGFIEKVGESVTKINHLVPPVIGQFSSGAILAAQKAAGVATEVQLAGAVGESVTKIDHLVPPVISQVSSKAISAAQKAAGLATEVQLAGAGAVSAASGFIEQVGESATKINRLVPPAISQVSSEAISAAQKAAGVAGGLASEFQSAGVVSTASGFIGQVSSEAISTAQKAPGVGESVTKLDSLVPSIIKQVSSDAISAVDKAAGVVGGVATEVHSAGVLSNASGFIQQVSSEAISAAQTDSGVGESLTKLDGLVPSIIKQVSSETISAADKAAGVATEVQHAGVVSTATGLIGQLSSEAISTAQKASGVNRFFRPFSSNI</sequence>
<accession>A0A6P5Z2G2</accession>
<reference evidence="4" key="1">
    <citation type="submission" date="2025-08" db="UniProtKB">
        <authorList>
            <consortium name="RefSeq"/>
        </authorList>
    </citation>
    <scope>IDENTIFICATION</scope>
    <source>
        <tissue evidence="4">Fruit stalk</tissue>
    </source>
</reference>
<dbReference type="Proteomes" id="UP000515121">
    <property type="component" value="Unplaced"/>
</dbReference>
<evidence type="ECO:0000256" key="2">
    <source>
        <dbReference type="SAM" id="Phobius"/>
    </source>
</evidence>
<gene>
    <name evidence="4" type="primary">LOC111296623</name>
</gene>
<keyword evidence="2" id="KW-0812">Transmembrane</keyword>
<name>A0A6P5Z2G2_DURZI</name>
<evidence type="ECO:0000313" key="4">
    <source>
        <dbReference type="RefSeq" id="XP_022746755.1"/>
    </source>
</evidence>
<dbReference type="RefSeq" id="XP_022746755.1">
    <property type="nucleotide sequence ID" value="XM_022891020.1"/>
</dbReference>
<dbReference type="PANTHER" id="PTHR33732">
    <property type="entry name" value="REF/SRPP-LIKE PROTEIN OS05G0151300/LOC_OS05G05940"/>
    <property type="match status" value="1"/>
</dbReference>
<keyword evidence="2" id="KW-0472">Membrane</keyword>